<gene>
    <name evidence="4" type="ORF">B0F90DRAFT_1671560</name>
</gene>
<dbReference type="AlphaFoldDB" id="A0AAD4QJ70"/>
<feature type="compositionally biased region" description="Acidic residues" evidence="2">
    <location>
        <begin position="330"/>
        <end position="342"/>
    </location>
</feature>
<feature type="compositionally biased region" description="Acidic residues" evidence="2">
    <location>
        <begin position="451"/>
        <end position="460"/>
    </location>
</feature>
<accession>A0AAD4QJ70</accession>
<keyword evidence="1" id="KW-0862">Zinc</keyword>
<evidence type="ECO:0000313" key="4">
    <source>
        <dbReference type="EMBL" id="KAI0291335.1"/>
    </source>
</evidence>
<reference evidence="4" key="1">
    <citation type="journal article" date="2022" name="New Phytol.">
        <title>Evolutionary transition to the ectomycorrhizal habit in the genomes of a hyperdiverse lineage of mushroom-forming fungi.</title>
        <authorList>
            <person name="Looney B."/>
            <person name="Miyauchi S."/>
            <person name="Morin E."/>
            <person name="Drula E."/>
            <person name="Courty P.E."/>
            <person name="Kohler A."/>
            <person name="Kuo A."/>
            <person name="LaButti K."/>
            <person name="Pangilinan J."/>
            <person name="Lipzen A."/>
            <person name="Riley R."/>
            <person name="Andreopoulos W."/>
            <person name="He G."/>
            <person name="Johnson J."/>
            <person name="Nolan M."/>
            <person name="Tritt A."/>
            <person name="Barry K.W."/>
            <person name="Grigoriev I.V."/>
            <person name="Nagy L.G."/>
            <person name="Hibbett D."/>
            <person name="Henrissat B."/>
            <person name="Matheny P.B."/>
            <person name="Labbe J."/>
            <person name="Martin F.M."/>
        </authorList>
    </citation>
    <scope>NUCLEOTIDE SEQUENCE</scope>
    <source>
        <strain evidence="4">BPL690</strain>
    </source>
</reference>
<name>A0AAD4QJ70_9AGAM</name>
<feature type="region of interest" description="Disordered" evidence="2">
    <location>
        <begin position="493"/>
        <end position="603"/>
    </location>
</feature>
<evidence type="ECO:0000313" key="5">
    <source>
        <dbReference type="Proteomes" id="UP001203297"/>
    </source>
</evidence>
<feature type="domain" description="C2H2-type" evidence="3">
    <location>
        <begin position="250"/>
        <end position="278"/>
    </location>
</feature>
<dbReference type="EMBL" id="WTXG01000165">
    <property type="protein sequence ID" value="KAI0291335.1"/>
    <property type="molecule type" value="Genomic_DNA"/>
</dbReference>
<protein>
    <recommendedName>
        <fullName evidence="3">C2H2-type domain-containing protein</fullName>
    </recommendedName>
</protein>
<dbReference type="PROSITE" id="PS00028">
    <property type="entry name" value="ZINC_FINGER_C2H2_1"/>
    <property type="match status" value="1"/>
</dbReference>
<evidence type="ECO:0000256" key="2">
    <source>
        <dbReference type="SAM" id="MobiDB-lite"/>
    </source>
</evidence>
<evidence type="ECO:0000259" key="3">
    <source>
        <dbReference type="PROSITE" id="PS50157"/>
    </source>
</evidence>
<comment type="caution">
    <text evidence="4">The sequence shown here is derived from an EMBL/GenBank/DDBJ whole genome shotgun (WGS) entry which is preliminary data.</text>
</comment>
<organism evidence="4 5">
    <name type="scientific">Multifurca ochricompacta</name>
    <dbReference type="NCBI Taxonomy" id="376703"/>
    <lineage>
        <taxon>Eukaryota</taxon>
        <taxon>Fungi</taxon>
        <taxon>Dikarya</taxon>
        <taxon>Basidiomycota</taxon>
        <taxon>Agaricomycotina</taxon>
        <taxon>Agaricomycetes</taxon>
        <taxon>Russulales</taxon>
        <taxon>Russulaceae</taxon>
        <taxon>Multifurca</taxon>
    </lineage>
</organism>
<dbReference type="PROSITE" id="PS50157">
    <property type="entry name" value="ZINC_FINGER_C2H2_2"/>
    <property type="match status" value="1"/>
</dbReference>
<sequence>MNILHHSLTPQIAPPETRKYFRYPLSIDTPNMNPVQGTIDNQPTYTAEDNIPVKEPMQERSLLEFRGFVISDPAELFERYEKNQTSIGDAVLEAGGFHPNGFPVPKAPSEVLNDYCFDVDTQRTVQPILDAPFQPFMAPETGGFLPDHFLVPKAPSQALNDYCFDIDTQRTVQSVPDARLQQLMALETGGFLPYLFSVPKALPQALDYNFPVDTQRPAQPVPVCTTPPSLKSALPQNRGAKRNQTAGKRFQCTSCGSHYKQPQGLNRHKRDNHKSKEQCDVGPGSTRRGKDKRGSRSNPSSPVPIKYDSEGEIHSDTIASPGPKYSRSDDDGEHEDEDEEKDETPGDHVSEYEFDIDTLQHQREIALAYFEKRNTSGADAACSMSAHTHKLAGEDDKWEQEATYGTRVVSSTPQSTSLSLGSSLLPSSSGTLRRAVCTGQLEGDRLVGSDSDSENEEGSGEENARVREFMNALRRGEVTNAGAAEIAALEFVYGPPPTTTDTGEPARRQPSPAAVITSSQNGPQFKITDKAAPLRIPAHGGDSRESGSDMAGDENEVLPSGSSSRKPPQRALPTNDRVIERKPVPIPLSTVTRLKAQHRAEAQ</sequence>
<proteinExistence type="predicted"/>
<dbReference type="Proteomes" id="UP001203297">
    <property type="component" value="Unassembled WGS sequence"/>
</dbReference>
<keyword evidence="5" id="KW-1185">Reference proteome</keyword>
<feature type="compositionally biased region" description="Low complexity" evidence="2">
    <location>
        <begin position="410"/>
        <end position="432"/>
    </location>
</feature>
<dbReference type="InterPro" id="IPR013087">
    <property type="entry name" value="Znf_C2H2_type"/>
</dbReference>
<evidence type="ECO:0000256" key="1">
    <source>
        <dbReference type="PROSITE-ProRule" id="PRU00042"/>
    </source>
</evidence>
<keyword evidence="1" id="KW-0479">Metal-binding</keyword>
<feature type="region of interest" description="Disordered" evidence="2">
    <location>
        <begin position="218"/>
        <end position="357"/>
    </location>
</feature>
<keyword evidence="1" id="KW-0863">Zinc-finger</keyword>
<dbReference type="GO" id="GO:0008270">
    <property type="term" value="F:zinc ion binding"/>
    <property type="evidence" value="ECO:0007669"/>
    <property type="project" value="UniProtKB-KW"/>
</dbReference>
<feature type="compositionally biased region" description="Polar residues" evidence="2">
    <location>
        <begin position="242"/>
        <end position="256"/>
    </location>
</feature>
<feature type="region of interest" description="Disordered" evidence="2">
    <location>
        <begin position="402"/>
        <end position="465"/>
    </location>
</feature>